<name>A0AAD8SJN3_LOLMU</name>
<evidence type="ECO:0000313" key="3">
    <source>
        <dbReference type="Proteomes" id="UP001231189"/>
    </source>
</evidence>
<organism evidence="2 3">
    <name type="scientific">Lolium multiflorum</name>
    <name type="common">Italian ryegrass</name>
    <name type="synonym">Lolium perenne subsp. multiflorum</name>
    <dbReference type="NCBI Taxonomy" id="4521"/>
    <lineage>
        <taxon>Eukaryota</taxon>
        <taxon>Viridiplantae</taxon>
        <taxon>Streptophyta</taxon>
        <taxon>Embryophyta</taxon>
        <taxon>Tracheophyta</taxon>
        <taxon>Spermatophyta</taxon>
        <taxon>Magnoliopsida</taxon>
        <taxon>Liliopsida</taxon>
        <taxon>Poales</taxon>
        <taxon>Poaceae</taxon>
        <taxon>BOP clade</taxon>
        <taxon>Pooideae</taxon>
        <taxon>Poodae</taxon>
        <taxon>Poeae</taxon>
        <taxon>Poeae Chloroplast Group 2 (Poeae type)</taxon>
        <taxon>Loliodinae</taxon>
        <taxon>Loliinae</taxon>
        <taxon>Lolium</taxon>
    </lineage>
</organism>
<gene>
    <name evidence="2" type="ORF">QYE76_070598</name>
</gene>
<sequence>MQMAGATARIGEKRKGGREGFRHLPPRPMAYFYPFLHSPPNFEPLLPRQAGLEISGCYFVPNVLTYHDLARDFFCVDFSQALVCVGDSQIPSQVPDSQPAYDSKVAVTPLPVSDLVAQVAAEIAARLATTKKNKNRREAKRALKTGQKGTGTMKWLPFMSTFVLEKMCGLIQTGMRTDKGFKEVHLNDVAKGPFSQCGVSLCSTLVYNHLRKWRHRWLTISRLRDLSVAQWCEDTKCIILEGEHYRGHVADHPKDAEFLNVPIANYDEMHTIFSFGLATDKDNKPTDMHPDLYNAVMDMLGFAEDDLMAALSHLIDHKAQGSSFVIMIEPHRVLWQRNYLGKYHSKV</sequence>
<protein>
    <submittedName>
        <fullName evidence="2">Uncharacterized protein</fullName>
    </submittedName>
</protein>
<proteinExistence type="predicted"/>
<keyword evidence="3" id="KW-1185">Reference proteome</keyword>
<dbReference type="PANTHER" id="PTHR47127">
    <property type="entry name" value="10A19I.15"/>
    <property type="match status" value="1"/>
</dbReference>
<evidence type="ECO:0000256" key="1">
    <source>
        <dbReference type="SAM" id="MobiDB-lite"/>
    </source>
</evidence>
<dbReference type="AlphaFoldDB" id="A0AAD8SJN3"/>
<reference evidence="2" key="1">
    <citation type="submission" date="2023-07" db="EMBL/GenBank/DDBJ databases">
        <title>A chromosome-level genome assembly of Lolium multiflorum.</title>
        <authorList>
            <person name="Chen Y."/>
            <person name="Copetti D."/>
            <person name="Kolliker R."/>
            <person name="Studer B."/>
        </authorList>
    </citation>
    <scope>NUCLEOTIDE SEQUENCE</scope>
    <source>
        <strain evidence="2">02402/16</strain>
        <tissue evidence="2">Leaf</tissue>
    </source>
</reference>
<feature type="region of interest" description="Disordered" evidence="1">
    <location>
        <begin position="1"/>
        <end position="20"/>
    </location>
</feature>
<evidence type="ECO:0000313" key="2">
    <source>
        <dbReference type="EMBL" id="KAK1652793.1"/>
    </source>
</evidence>
<feature type="compositionally biased region" description="Basic and acidic residues" evidence="1">
    <location>
        <begin position="10"/>
        <end position="20"/>
    </location>
</feature>
<comment type="caution">
    <text evidence="2">The sequence shown here is derived from an EMBL/GenBank/DDBJ whole genome shotgun (WGS) entry which is preliminary data.</text>
</comment>
<accession>A0AAD8SJN3</accession>
<dbReference type="EMBL" id="JAUUTY010000004">
    <property type="protein sequence ID" value="KAK1652793.1"/>
    <property type="molecule type" value="Genomic_DNA"/>
</dbReference>
<dbReference type="Proteomes" id="UP001231189">
    <property type="component" value="Unassembled WGS sequence"/>
</dbReference>